<gene>
    <name evidence="2" type="ORF">OVA965_LOCUS25739</name>
    <name evidence="3" type="ORF">TMI583_LOCUS26471</name>
</gene>
<evidence type="ECO:0000256" key="1">
    <source>
        <dbReference type="SAM" id="MobiDB-lite"/>
    </source>
</evidence>
<evidence type="ECO:0000313" key="2">
    <source>
        <dbReference type="EMBL" id="CAF1239115.1"/>
    </source>
</evidence>
<reference evidence="2" key="1">
    <citation type="submission" date="2021-02" db="EMBL/GenBank/DDBJ databases">
        <authorList>
            <person name="Nowell W R."/>
        </authorList>
    </citation>
    <scope>NUCLEOTIDE SEQUENCE</scope>
</reference>
<feature type="region of interest" description="Disordered" evidence="1">
    <location>
        <begin position="1"/>
        <end position="22"/>
    </location>
</feature>
<protein>
    <submittedName>
        <fullName evidence="2">Uncharacterized protein</fullName>
    </submittedName>
</protein>
<name>A0A8S2EPI9_9BILA</name>
<feature type="compositionally biased region" description="Polar residues" evidence="1">
    <location>
        <begin position="1"/>
        <end position="10"/>
    </location>
</feature>
<accession>A0A8S2EPI9</accession>
<dbReference type="Proteomes" id="UP000677228">
    <property type="component" value="Unassembled WGS sequence"/>
</dbReference>
<sequence length="131" mass="14985">ERNTPLSNAPQPMISDFADVGMTPLTNENSGLNSLKENIIIPSVYVRKLQEQEEKGRIVLTLARKKHYEDLPTFSGHSSDDTERFLKSIKVITTSDRINDDSERLQIVRGKLTHSAGRWFDDDQQVIKTWD</sequence>
<organism evidence="2 4">
    <name type="scientific">Didymodactylos carnosus</name>
    <dbReference type="NCBI Taxonomy" id="1234261"/>
    <lineage>
        <taxon>Eukaryota</taxon>
        <taxon>Metazoa</taxon>
        <taxon>Spiralia</taxon>
        <taxon>Gnathifera</taxon>
        <taxon>Rotifera</taxon>
        <taxon>Eurotatoria</taxon>
        <taxon>Bdelloidea</taxon>
        <taxon>Philodinida</taxon>
        <taxon>Philodinidae</taxon>
        <taxon>Didymodactylos</taxon>
    </lineage>
</organism>
<dbReference type="AlphaFoldDB" id="A0A8S2EPI9"/>
<proteinExistence type="predicted"/>
<dbReference type="EMBL" id="CAJNOK010016129">
    <property type="protein sequence ID" value="CAF1239115.1"/>
    <property type="molecule type" value="Genomic_DNA"/>
</dbReference>
<comment type="caution">
    <text evidence="2">The sequence shown here is derived from an EMBL/GenBank/DDBJ whole genome shotgun (WGS) entry which is preliminary data.</text>
</comment>
<feature type="non-terminal residue" evidence="2">
    <location>
        <position position="1"/>
    </location>
</feature>
<dbReference type="EMBL" id="CAJOBA010037677">
    <property type="protein sequence ID" value="CAF4046615.1"/>
    <property type="molecule type" value="Genomic_DNA"/>
</dbReference>
<evidence type="ECO:0000313" key="3">
    <source>
        <dbReference type="EMBL" id="CAF4046615.1"/>
    </source>
</evidence>
<dbReference type="Proteomes" id="UP000682733">
    <property type="component" value="Unassembled WGS sequence"/>
</dbReference>
<evidence type="ECO:0000313" key="4">
    <source>
        <dbReference type="Proteomes" id="UP000677228"/>
    </source>
</evidence>